<dbReference type="Pfam" id="PF11218">
    <property type="entry name" value="DUF3011"/>
    <property type="match status" value="2"/>
</dbReference>
<name>A0AAN8JAS6_PATCE</name>
<keyword evidence="2" id="KW-1185">Reference proteome</keyword>
<gene>
    <name evidence="1" type="ORF">SNE40_015922</name>
</gene>
<dbReference type="EMBL" id="JAZGQO010000011">
    <property type="protein sequence ID" value="KAK6172209.1"/>
    <property type="molecule type" value="Genomic_DNA"/>
</dbReference>
<sequence>MTSATTCTDTQLSSSRYRYNSKVIIGATRILTMDVKRKLSRSSCNSGYSYGHNGTTIWVNHGCRAIFTICYEGMTSATTCTDPQLSSSGYRYNSKVIIGATRILTMDVKRKLSRSSCNSGYSYGHNGNTIWVNHGCRAIFTICYEGISAIVSCSSNNFRPATCPISTGGKHIVGLELKQQISRSPCVLDESFYLIGNAIRVIDGCRGLFRVKFAH</sequence>
<accession>A0AAN8JAS6</accession>
<dbReference type="InterPro" id="IPR021381">
    <property type="entry name" value="DUF3011"/>
</dbReference>
<dbReference type="Proteomes" id="UP001347796">
    <property type="component" value="Unassembled WGS sequence"/>
</dbReference>
<proteinExistence type="predicted"/>
<reference evidence="1 2" key="1">
    <citation type="submission" date="2024-01" db="EMBL/GenBank/DDBJ databases">
        <title>The genome of the rayed Mediterranean limpet Patella caerulea (Linnaeus, 1758).</title>
        <authorList>
            <person name="Anh-Thu Weber A."/>
            <person name="Halstead-Nussloch G."/>
        </authorList>
    </citation>
    <scope>NUCLEOTIDE SEQUENCE [LARGE SCALE GENOMIC DNA]</scope>
    <source>
        <strain evidence="1">AATW-2023a</strain>
        <tissue evidence="1">Whole specimen</tissue>
    </source>
</reference>
<organism evidence="1 2">
    <name type="scientific">Patella caerulea</name>
    <name type="common">Rayed Mediterranean limpet</name>
    <dbReference type="NCBI Taxonomy" id="87958"/>
    <lineage>
        <taxon>Eukaryota</taxon>
        <taxon>Metazoa</taxon>
        <taxon>Spiralia</taxon>
        <taxon>Lophotrochozoa</taxon>
        <taxon>Mollusca</taxon>
        <taxon>Gastropoda</taxon>
        <taxon>Patellogastropoda</taxon>
        <taxon>Patelloidea</taxon>
        <taxon>Patellidae</taxon>
        <taxon>Patella</taxon>
    </lineage>
</organism>
<protein>
    <recommendedName>
        <fullName evidence="3">DUF3011 domain-containing protein</fullName>
    </recommendedName>
</protein>
<evidence type="ECO:0000313" key="1">
    <source>
        <dbReference type="EMBL" id="KAK6172209.1"/>
    </source>
</evidence>
<dbReference type="AlphaFoldDB" id="A0AAN8JAS6"/>
<comment type="caution">
    <text evidence="1">The sequence shown here is derived from an EMBL/GenBank/DDBJ whole genome shotgun (WGS) entry which is preliminary data.</text>
</comment>
<evidence type="ECO:0000313" key="2">
    <source>
        <dbReference type="Proteomes" id="UP001347796"/>
    </source>
</evidence>
<evidence type="ECO:0008006" key="3">
    <source>
        <dbReference type="Google" id="ProtNLM"/>
    </source>
</evidence>